<dbReference type="Proteomes" id="UP000284451">
    <property type="component" value="Unassembled WGS sequence"/>
</dbReference>
<evidence type="ECO:0000256" key="3">
    <source>
        <dbReference type="ARBA" id="ARBA00022692"/>
    </source>
</evidence>
<comment type="subcellular location">
    <subcellularLocation>
        <location evidence="1">Membrane</location>
        <topology evidence="1">Multi-pass membrane protein</topology>
    </subcellularLocation>
</comment>
<accession>A0A443KJQ0</accession>
<organism evidence="7 14">
    <name type="scientific">Paenirhodobacter populi</name>
    <dbReference type="NCBI Taxonomy" id="2306993"/>
    <lineage>
        <taxon>Bacteria</taxon>
        <taxon>Pseudomonadati</taxon>
        <taxon>Pseudomonadota</taxon>
        <taxon>Alphaproteobacteria</taxon>
        <taxon>Rhodobacterales</taxon>
        <taxon>Rhodobacter group</taxon>
        <taxon>Paenirhodobacter</taxon>
    </lineage>
</organism>
<dbReference type="GO" id="GO:0016020">
    <property type="term" value="C:membrane"/>
    <property type="evidence" value="ECO:0007669"/>
    <property type="project" value="UniProtKB-SubCell"/>
</dbReference>
<comment type="caution">
    <text evidence="7">The sequence shown here is derived from an EMBL/GenBank/DDBJ whole genome shotgun (WGS) entry which is preliminary data.</text>
</comment>
<protein>
    <submittedName>
        <fullName evidence="7">AI-2E family transporter</fullName>
    </submittedName>
</protein>
<dbReference type="Proteomes" id="UP000284476">
    <property type="component" value="Unassembled WGS sequence"/>
</dbReference>
<feature type="transmembrane region" description="Helical" evidence="6">
    <location>
        <begin position="163"/>
        <end position="180"/>
    </location>
</feature>
<evidence type="ECO:0000313" key="7">
    <source>
        <dbReference type="EMBL" id="RWR09977.1"/>
    </source>
</evidence>
<evidence type="ECO:0000256" key="1">
    <source>
        <dbReference type="ARBA" id="ARBA00004141"/>
    </source>
</evidence>
<dbReference type="EMBL" id="SAUY01000008">
    <property type="protein sequence ID" value="RWR33011.1"/>
    <property type="molecule type" value="Genomic_DNA"/>
</dbReference>
<proteinExistence type="inferred from homology"/>
<evidence type="ECO:0000256" key="6">
    <source>
        <dbReference type="SAM" id="Phobius"/>
    </source>
</evidence>
<dbReference type="Proteomes" id="UP000285710">
    <property type="component" value="Unassembled WGS sequence"/>
</dbReference>
<evidence type="ECO:0000313" key="8">
    <source>
        <dbReference type="EMBL" id="RWR20182.1"/>
    </source>
</evidence>
<dbReference type="OrthoDB" id="106838at2"/>
<comment type="similarity">
    <text evidence="2">Belongs to the autoinducer-2 exporter (AI-2E) (TC 2.A.86) family.</text>
</comment>
<evidence type="ECO:0000313" key="12">
    <source>
        <dbReference type="Proteomes" id="UP000284476"/>
    </source>
</evidence>
<feature type="transmembrane region" description="Helical" evidence="6">
    <location>
        <begin position="314"/>
        <end position="344"/>
    </location>
</feature>
<feature type="transmembrane region" description="Helical" evidence="6">
    <location>
        <begin position="220"/>
        <end position="237"/>
    </location>
</feature>
<evidence type="ECO:0000313" key="10">
    <source>
        <dbReference type="EMBL" id="RWR33011.1"/>
    </source>
</evidence>
<reference evidence="11 12" key="2">
    <citation type="submission" date="2019-01" db="EMBL/GenBank/DDBJ databases">
        <authorList>
            <person name="Li Y."/>
        </authorList>
    </citation>
    <scope>NUCLEOTIDE SEQUENCE [LARGE SCALE GENOMIC DNA]</scope>
    <source>
        <strain evidence="10 11">07D10-4-3</strain>
        <strain evidence="7 14">2D-5</strain>
        <strain evidence="9 13">D19-10-3-21</strain>
        <strain evidence="8 12">SK2B-1</strain>
    </source>
</reference>
<evidence type="ECO:0000313" key="14">
    <source>
        <dbReference type="Proteomes" id="UP000285710"/>
    </source>
</evidence>
<feature type="transmembrane region" description="Helical" evidence="6">
    <location>
        <begin position="12"/>
        <end position="31"/>
    </location>
</feature>
<gene>
    <name evidence="10" type="ORF">D2T29_08150</name>
    <name evidence="8" type="ORF">D2T30_12150</name>
    <name evidence="9" type="ORF">D2T31_05925</name>
    <name evidence="7" type="ORF">D2T33_13365</name>
</gene>
<dbReference type="RefSeq" id="WP_128209082.1">
    <property type="nucleotide sequence ID" value="NZ_JBHRSO010000030.1"/>
</dbReference>
<evidence type="ECO:0000313" key="11">
    <source>
        <dbReference type="Proteomes" id="UP000284451"/>
    </source>
</evidence>
<evidence type="ECO:0000256" key="2">
    <source>
        <dbReference type="ARBA" id="ARBA00009773"/>
    </source>
</evidence>
<dbReference type="InterPro" id="IPR002549">
    <property type="entry name" value="AI-2E-like"/>
</dbReference>
<evidence type="ECO:0000256" key="4">
    <source>
        <dbReference type="ARBA" id="ARBA00022989"/>
    </source>
</evidence>
<accession>A0A443IRM0</accession>
<keyword evidence="3 6" id="KW-0812">Transmembrane</keyword>
<evidence type="ECO:0000256" key="5">
    <source>
        <dbReference type="ARBA" id="ARBA00023136"/>
    </source>
</evidence>
<feature type="transmembrane region" description="Helical" evidence="6">
    <location>
        <begin position="277"/>
        <end position="294"/>
    </location>
</feature>
<dbReference type="EMBL" id="SAUX01000006">
    <property type="protein sequence ID" value="RWR30911.1"/>
    <property type="molecule type" value="Genomic_DNA"/>
</dbReference>
<dbReference type="AlphaFoldDB" id="A0A443IRM0"/>
<accession>A0A443JI11</accession>
<reference evidence="11 12" key="1">
    <citation type="submission" date="2019-01" db="EMBL/GenBank/DDBJ databases">
        <title>Sinorhodobacter populi sp. nov. isolated from the symptomatic bark tissue of Populus euramericana canker.</title>
        <authorList>
            <person name="Xu G."/>
        </authorList>
    </citation>
    <scope>NUCLEOTIDE SEQUENCE [LARGE SCALE GENOMIC DNA]</scope>
    <source>
        <strain evidence="10 11">07D10-4-3</strain>
        <strain evidence="7 14">2D-5</strain>
        <strain evidence="9 13">D19-10-3-21</strain>
        <strain evidence="8 12">SK2B-1</strain>
    </source>
</reference>
<evidence type="ECO:0000313" key="9">
    <source>
        <dbReference type="EMBL" id="RWR30911.1"/>
    </source>
</evidence>
<dbReference type="PANTHER" id="PTHR21716">
    <property type="entry name" value="TRANSMEMBRANE PROTEIN"/>
    <property type="match status" value="1"/>
</dbReference>
<dbReference type="Proteomes" id="UP000285295">
    <property type="component" value="Unassembled WGS sequence"/>
</dbReference>
<feature type="transmembrane region" description="Helical" evidence="6">
    <location>
        <begin position="243"/>
        <end position="265"/>
    </location>
</feature>
<evidence type="ECO:0000313" key="13">
    <source>
        <dbReference type="Proteomes" id="UP000285295"/>
    </source>
</evidence>
<dbReference type="EMBL" id="SAUZ01000013">
    <property type="protein sequence ID" value="RWR20182.1"/>
    <property type="molecule type" value="Genomic_DNA"/>
</dbReference>
<dbReference type="Pfam" id="PF01594">
    <property type="entry name" value="AI-2E_transport"/>
    <property type="match status" value="1"/>
</dbReference>
<dbReference type="EMBL" id="SAUW01000013">
    <property type="protein sequence ID" value="RWR09977.1"/>
    <property type="molecule type" value="Genomic_DNA"/>
</dbReference>
<keyword evidence="14" id="KW-1185">Reference proteome</keyword>
<sequence>MAKDTEEKREQTTSFNVLIVVVSLAFIWLIVPYYGAILWATILAILFHPLQVRLTVLFRGHRSIAAIVSVLACICIVVLPGSALLAALAQQATDLYNTINRREFDPATLLAQLRSALPVRLDQWLSSLDFTQFSDLQSRLTSFLETATQTIARRAYSVGQGTAQFAVATGVMLYLLFFLFRDGPAVAATIRRASPLSDHHTDRLLRAFVAVVKATVKGNLIIAVIQGGIGGLTFWALGVKASLFWGVLMTVLSLLPAVGAALVWLPVAIYMLVTGDFMRGIILMVIGFGVISLIDNLLRPTLVGKSTRLPDYVVLISTLGGLSILGVNGFVLGPLIAALFFAVWKLYINDRTARQNNLPG</sequence>
<accession>A0A443KDL0</accession>
<keyword evidence="4 6" id="KW-1133">Transmembrane helix</keyword>
<feature type="transmembrane region" description="Helical" evidence="6">
    <location>
        <begin position="37"/>
        <end position="58"/>
    </location>
</feature>
<name>A0A443IRM0_9RHOB</name>
<keyword evidence="5 6" id="KW-0472">Membrane</keyword>
<feature type="transmembrane region" description="Helical" evidence="6">
    <location>
        <begin position="65"/>
        <end position="88"/>
    </location>
</feature>
<dbReference type="PANTHER" id="PTHR21716:SF4">
    <property type="entry name" value="TRANSMEMBRANE PROTEIN 245"/>
    <property type="match status" value="1"/>
</dbReference>